<dbReference type="PROSITE" id="PS51331">
    <property type="entry name" value="THYX"/>
    <property type="match status" value="1"/>
</dbReference>
<dbReference type="HAMAP" id="MF_01408">
    <property type="entry name" value="ThyX"/>
    <property type="match status" value="1"/>
</dbReference>
<evidence type="ECO:0000313" key="2">
    <source>
        <dbReference type="EMBL" id="OGZ60789.1"/>
    </source>
</evidence>
<dbReference type="GO" id="GO:0032259">
    <property type="term" value="P:methylation"/>
    <property type="evidence" value="ECO:0007669"/>
    <property type="project" value="UniProtKB-KW"/>
</dbReference>
<keyword evidence="1" id="KW-0521">NADP</keyword>
<dbReference type="PANTHER" id="PTHR34934:SF1">
    <property type="entry name" value="FLAVIN-DEPENDENT THYMIDYLATE SYNTHASE"/>
    <property type="match status" value="1"/>
</dbReference>
<comment type="cofactor">
    <cofactor evidence="1">
        <name>FAD</name>
        <dbReference type="ChEBI" id="CHEBI:57692"/>
    </cofactor>
    <text evidence="1">Binds 4 FAD per tetramer. Each FAD binding site is formed by three monomers.</text>
</comment>
<accession>A0A1G2HEH3</accession>
<dbReference type="AlphaFoldDB" id="A0A1G2HEH3"/>
<name>A0A1G2HEH3_9BACT</name>
<organism evidence="2 3">
    <name type="scientific">Candidatus Spechtbacteria bacterium RIFCSPLOWO2_01_FULL_46_10</name>
    <dbReference type="NCBI Taxonomy" id="1802163"/>
    <lineage>
        <taxon>Bacteria</taxon>
        <taxon>Candidatus Spechtiibacteriota</taxon>
    </lineage>
</organism>
<dbReference type="Pfam" id="PF02511">
    <property type="entry name" value="Thy1"/>
    <property type="match status" value="1"/>
</dbReference>
<dbReference type="NCBIfam" id="TIGR02170">
    <property type="entry name" value="thyX"/>
    <property type="match status" value="1"/>
</dbReference>
<keyword evidence="1" id="KW-0274">FAD</keyword>
<dbReference type="SUPFAM" id="SSF69796">
    <property type="entry name" value="Thymidylate synthase-complementing protein Thy1"/>
    <property type="match status" value="1"/>
</dbReference>
<dbReference type="Proteomes" id="UP000179153">
    <property type="component" value="Unassembled WGS sequence"/>
</dbReference>
<comment type="similarity">
    <text evidence="1">Belongs to the thymidylate synthase ThyX family.</text>
</comment>
<feature type="binding site" evidence="1">
    <location>
        <begin position="104"/>
        <end position="107"/>
    </location>
    <ligand>
        <name>dUMP</name>
        <dbReference type="ChEBI" id="CHEBI:246422"/>
        <note>ligand shared between dimeric partners</note>
    </ligand>
</feature>
<dbReference type="InterPro" id="IPR036098">
    <property type="entry name" value="Thymidylate_synthase_ThyX_sf"/>
</dbReference>
<comment type="pathway">
    <text evidence="1">Pyrimidine metabolism; dTTP biosynthesis.</text>
</comment>
<feature type="binding site" evidence="1">
    <location>
        <begin position="203"/>
        <end position="205"/>
    </location>
    <ligand>
        <name>FAD</name>
        <dbReference type="ChEBI" id="CHEBI:57692"/>
        <note>ligand shared between neighboring subunits</note>
    </ligand>
</feature>
<feature type="binding site" description="in other chain" evidence="1">
    <location>
        <begin position="115"/>
        <end position="119"/>
    </location>
    <ligand>
        <name>dUMP</name>
        <dbReference type="ChEBI" id="CHEBI:246422"/>
        <note>ligand shared between dimeric partners</note>
    </ligand>
</feature>
<dbReference type="CDD" id="cd20175">
    <property type="entry name" value="ThyX"/>
    <property type="match status" value="1"/>
</dbReference>
<keyword evidence="1" id="KW-0285">Flavoprotein</keyword>
<comment type="function">
    <text evidence="1">Catalyzes the reductive methylation of 2'-deoxyuridine-5'-monophosphate (dUMP) to 2'-deoxythymidine-5'-monophosphate (dTMP) while utilizing 5,10-methylenetetrahydrofolate (mTHF) as the methyl donor, and NADPH and FADH(2) as the reductant.</text>
</comment>
<sequence>MTGLPRRINGFNEIKTRRPASRGAERWLGCPIKVLDHGFVYLVDYMGNDDSVVQAARVSYGEGTKKVSTNVGLIRYLRRHMHTTPFEMLEFKFHCKMPIFVARQWVRHRTANINEYSGRYSEMSDEFYLPDLSVIAKQSGGNRQGRDEELNPEQQARVRELLSADYTQSYAHYREFLDMNLARELARIGLSVANYTQWYWKIDLHNLMHFLALRLDEHAQWEIRQYAEAMARILKDAVPVCWKAFEDYQLNAIRFSGPEHKMLRDNRWPMSREDAYRMALTVLNQNQRETNEFLDKLYDLGFILSSTG</sequence>
<dbReference type="GO" id="GO:0004799">
    <property type="term" value="F:thymidylate synthase activity"/>
    <property type="evidence" value="ECO:0007669"/>
    <property type="project" value="TreeGrafter"/>
</dbReference>
<dbReference type="GO" id="GO:0006231">
    <property type="term" value="P:dTMP biosynthetic process"/>
    <property type="evidence" value="ECO:0007669"/>
    <property type="project" value="UniProtKB-UniRule"/>
</dbReference>
<evidence type="ECO:0000256" key="1">
    <source>
        <dbReference type="HAMAP-Rule" id="MF_01408"/>
    </source>
</evidence>
<feature type="binding site" evidence="1">
    <location>
        <position position="115"/>
    </location>
    <ligand>
        <name>FAD</name>
        <dbReference type="ChEBI" id="CHEBI:57692"/>
        <note>ligand shared between neighboring subunits</note>
    </ligand>
</feature>
<dbReference type="UniPathway" id="UPA00575"/>
<dbReference type="GO" id="GO:0050660">
    <property type="term" value="F:flavin adenine dinucleotide binding"/>
    <property type="evidence" value="ECO:0007669"/>
    <property type="project" value="UniProtKB-UniRule"/>
</dbReference>
<dbReference type="Gene3D" id="3.30.1360.170">
    <property type="match status" value="1"/>
</dbReference>
<feature type="binding site" evidence="1">
    <location>
        <begin position="107"/>
        <end position="109"/>
    </location>
    <ligand>
        <name>FAD</name>
        <dbReference type="ChEBI" id="CHEBI:57692"/>
        <note>ligand shared between neighboring subunits</note>
    </ligand>
</feature>
<comment type="subunit">
    <text evidence="1">Homotetramer.</text>
</comment>
<gene>
    <name evidence="1" type="primary">thyX</name>
    <name evidence="2" type="ORF">A2932_02385</name>
</gene>
<feature type="active site" description="Involved in ionization of N3 of dUMP, leading to its activation" evidence="1">
    <location>
        <position position="214"/>
    </location>
</feature>
<keyword evidence="1" id="KW-0489">Methyltransferase</keyword>
<reference evidence="2 3" key="1">
    <citation type="journal article" date="2016" name="Nat. Commun.">
        <title>Thousands of microbial genomes shed light on interconnected biogeochemical processes in an aquifer system.</title>
        <authorList>
            <person name="Anantharaman K."/>
            <person name="Brown C.T."/>
            <person name="Hug L.A."/>
            <person name="Sharon I."/>
            <person name="Castelle C.J."/>
            <person name="Probst A.J."/>
            <person name="Thomas B.C."/>
            <person name="Singh A."/>
            <person name="Wilkins M.J."/>
            <person name="Karaoz U."/>
            <person name="Brodie E.L."/>
            <person name="Williams K.H."/>
            <person name="Hubbard S.S."/>
            <person name="Banfield J.F."/>
        </authorList>
    </citation>
    <scope>NUCLEOTIDE SEQUENCE [LARGE SCALE GENOMIC DNA]</scope>
</reference>
<feature type="binding site" evidence="1">
    <location>
        <position position="84"/>
    </location>
    <ligand>
        <name>FAD</name>
        <dbReference type="ChEBI" id="CHEBI:57692"/>
        <note>ligand shared between neighboring subunits</note>
    </ligand>
</feature>
<comment type="catalytic activity">
    <reaction evidence="1">
        <text>dUMP + (6R)-5,10-methylene-5,6,7,8-tetrahydrofolate + NADPH + H(+) = dTMP + (6S)-5,6,7,8-tetrahydrofolate + NADP(+)</text>
        <dbReference type="Rhea" id="RHEA:29043"/>
        <dbReference type="ChEBI" id="CHEBI:15378"/>
        <dbReference type="ChEBI" id="CHEBI:15636"/>
        <dbReference type="ChEBI" id="CHEBI:57453"/>
        <dbReference type="ChEBI" id="CHEBI:57783"/>
        <dbReference type="ChEBI" id="CHEBI:58349"/>
        <dbReference type="ChEBI" id="CHEBI:63528"/>
        <dbReference type="ChEBI" id="CHEBI:246422"/>
        <dbReference type="EC" id="2.1.1.148"/>
    </reaction>
</comment>
<dbReference type="GO" id="GO:0006235">
    <property type="term" value="P:dTTP biosynthetic process"/>
    <property type="evidence" value="ECO:0007669"/>
    <property type="project" value="UniProtKB-UniRule"/>
</dbReference>
<dbReference type="GO" id="GO:0050797">
    <property type="term" value="F:thymidylate synthase (FAD) activity"/>
    <property type="evidence" value="ECO:0007669"/>
    <property type="project" value="UniProtKB-UniRule"/>
</dbReference>
<dbReference type="GO" id="GO:0070402">
    <property type="term" value="F:NADPH binding"/>
    <property type="evidence" value="ECO:0007669"/>
    <property type="project" value="TreeGrafter"/>
</dbReference>
<comment type="caution">
    <text evidence="2">The sequence shown here is derived from an EMBL/GenBank/DDBJ whole genome shotgun (WGS) entry which is preliminary data.</text>
</comment>
<proteinExistence type="inferred from homology"/>
<dbReference type="EMBL" id="MHOI01000036">
    <property type="protein sequence ID" value="OGZ60789.1"/>
    <property type="molecule type" value="Genomic_DNA"/>
</dbReference>
<keyword evidence="1" id="KW-0808">Transferase</keyword>
<dbReference type="InterPro" id="IPR003669">
    <property type="entry name" value="Thymidylate_synthase_ThyX"/>
</dbReference>
<keyword evidence="1" id="KW-0545">Nucleotide biosynthesis</keyword>
<feature type="binding site" evidence="1">
    <location>
        <position position="209"/>
    </location>
    <ligand>
        <name>FAD</name>
        <dbReference type="ChEBI" id="CHEBI:57692"/>
        <note>ligand shared between neighboring subunits</note>
    </ligand>
</feature>
<dbReference type="STRING" id="1802163.A2932_02385"/>
<feature type="binding site" description="in other chain" evidence="1">
    <location>
        <position position="187"/>
    </location>
    <ligand>
        <name>dUMP</name>
        <dbReference type="ChEBI" id="CHEBI:246422"/>
        <note>ligand shared between dimeric partners</note>
    </ligand>
</feature>
<protein>
    <recommendedName>
        <fullName evidence="1">Flavin-dependent thymidylate synthase</fullName>
        <shortName evidence="1">FDTS</shortName>
        <ecNumber evidence="1">2.1.1.148</ecNumber>
    </recommendedName>
    <alternativeName>
        <fullName evidence="1">FAD-dependent thymidylate synthase</fullName>
    </alternativeName>
    <alternativeName>
        <fullName evidence="1">Thymidylate synthase ThyX</fullName>
        <shortName evidence="1">TS</shortName>
        <shortName evidence="1">TSase</shortName>
    </alternativeName>
</protein>
<dbReference type="PANTHER" id="PTHR34934">
    <property type="entry name" value="FLAVIN-DEPENDENT THYMIDYLATE SYNTHASE"/>
    <property type="match status" value="1"/>
</dbReference>
<dbReference type="EC" id="2.1.1.148" evidence="1"/>
<evidence type="ECO:0000313" key="3">
    <source>
        <dbReference type="Proteomes" id="UP000179153"/>
    </source>
</evidence>
<feature type="binding site" evidence="1">
    <location>
        <position position="214"/>
    </location>
    <ligand>
        <name>dUMP</name>
        <dbReference type="ChEBI" id="CHEBI:246422"/>
        <note>ligand shared between dimeric partners</note>
    </ligand>
</feature>